<dbReference type="EMBL" id="VDFV01000135">
    <property type="protein sequence ID" value="TNC59044.1"/>
    <property type="molecule type" value="Genomic_DNA"/>
</dbReference>
<name>A0A5C4N317_9RHOB</name>
<evidence type="ECO:0000256" key="1">
    <source>
        <dbReference type="SAM" id="Coils"/>
    </source>
</evidence>
<feature type="compositionally biased region" description="Basic and acidic residues" evidence="2">
    <location>
        <begin position="97"/>
        <end position="106"/>
    </location>
</feature>
<protein>
    <submittedName>
        <fullName evidence="3">Uncharacterized protein</fullName>
    </submittedName>
</protein>
<gene>
    <name evidence="3" type="ORF">FHG71_23155</name>
</gene>
<feature type="coiled-coil region" evidence="1">
    <location>
        <begin position="54"/>
        <end position="81"/>
    </location>
</feature>
<dbReference type="RefSeq" id="WP_139084160.1">
    <property type="nucleotide sequence ID" value="NZ_VDFV01000135.1"/>
</dbReference>
<evidence type="ECO:0000313" key="4">
    <source>
        <dbReference type="Proteomes" id="UP000305709"/>
    </source>
</evidence>
<sequence length="129" mass="13849">MNTRVAVPLTKEAYDAVSFLAKLKGVSRGRFLADVVEVAVPSFIAIEAAYKAVLAAEGEERAQLLEGMKQAERRLMETLAEAMPESADETASAVDARFPEGGERASADGANPPYTNRGVHNLPDEDRGQ</sequence>
<proteinExistence type="predicted"/>
<evidence type="ECO:0000256" key="2">
    <source>
        <dbReference type="SAM" id="MobiDB-lite"/>
    </source>
</evidence>
<accession>A0A5C4N317</accession>
<keyword evidence="4" id="KW-1185">Reference proteome</keyword>
<feature type="region of interest" description="Disordered" evidence="2">
    <location>
        <begin position="82"/>
        <end position="129"/>
    </location>
</feature>
<reference evidence="3 4" key="1">
    <citation type="submission" date="2019-06" db="EMBL/GenBank/DDBJ databases">
        <authorList>
            <person name="Jiang L."/>
        </authorList>
    </citation>
    <scope>NUCLEOTIDE SEQUENCE [LARGE SCALE GENOMIC DNA]</scope>
    <source>
        <strain evidence="3 4">YIM 48858</strain>
    </source>
</reference>
<dbReference type="AlphaFoldDB" id="A0A5C4N317"/>
<keyword evidence="1" id="KW-0175">Coiled coil</keyword>
<evidence type="ECO:0000313" key="3">
    <source>
        <dbReference type="EMBL" id="TNC59044.1"/>
    </source>
</evidence>
<organism evidence="3 4">
    <name type="scientific">Rubellimicrobium roseum</name>
    <dbReference type="NCBI Taxonomy" id="687525"/>
    <lineage>
        <taxon>Bacteria</taxon>
        <taxon>Pseudomonadati</taxon>
        <taxon>Pseudomonadota</taxon>
        <taxon>Alphaproteobacteria</taxon>
        <taxon>Rhodobacterales</taxon>
        <taxon>Roseobacteraceae</taxon>
        <taxon>Rubellimicrobium</taxon>
    </lineage>
</organism>
<comment type="caution">
    <text evidence="3">The sequence shown here is derived from an EMBL/GenBank/DDBJ whole genome shotgun (WGS) entry which is preliminary data.</text>
</comment>
<dbReference type="Proteomes" id="UP000305709">
    <property type="component" value="Unassembled WGS sequence"/>
</dbReference>